<dbReference type="EMBL" id="CM001879">
    <property type="protein sequence ID" value="EOX94075.1"/>
    <property type="molecule type" value="Genomic_DNA"/>
</dbReference>
<dbReference type="InParanoid" id="A0A061DMZ7"/>
<reference evidence="1 2" key="1">
    <citation type="journal article" date="2013" name="Genome Biol.">
        <title>The genome sequence of the most widely cultivated cacao type and its use to identify candidate genes regulating pod color.</title>
        <authorList>
            <person name="Motamayor J.C."/>
            <person name="Mockaitis K."/>
            <person name="Schmutz J."/>
            <person name="Haiminen N."/>
            <person name="Iii D.L."/>
            <person name="Cornejo O."/>
            <person name="Findley S.D."/>
            <person name="Zheng P."/>
            <person name="Utro F."/>
            <person name="Royaert S."/>
            <person name="Saski C."/>
            <person name="Jenkins J."/>
            <person name="Podicheti R."/>
            <person name="Zhao M."/>
            <person name="Scheffler B.E."/>
            <person name="Stack J.C."/>
            <person name="Feltus F.A."/>
            <person name="Mustiga G.M."/>
            <person name="Amores F."/>
            <person name="Phillips W."/>
            <person name="Marelli J.P."/>
            <person name="May G.D."/>
            <person name="Shapiro H."/>
            <person name="Ma J."/>
            <person name="Bustamante C.D."/>
            <person name="Schnell R.J."/>
            <person name="Main D."/>
            <person name="Gilbert D."/>
            <person name="Parida L."/>
            <person name="Kuhn D.N."/>
        </authorList>
    </citation>
    <scope>NUCLEOTIDE SEQUENCE [LARGE SCALE GENOMIC DNA]</scope>
    <source>
        <strain evidence="2">cv. Matina 1-6</strain>
    </source>
</reference>
<accession>A0A061DMZ7</accession>
<dbReference type="Proteomes" id="UP000026915">
    <property type="component" value="Chromosome 1"/>
</dbReference>
<gene>
    <name evidence="1" type="ORF">TCM_003166</name>
</gene>
<dbReference type="AlphaFoldDB" id="A0A061DMZ7"/>
<name>A0A061DMZ7_THECC</name>
<dbReference type="Gramene" id="EOX94075">
    <property type="protein sequence ID" value="EOX94075"/>
    <property type="gene ID" value="TCM_003166"/>
</dbReference>
<evidence type="ECO:0000313" key="2">
    <source>
        <dbReference type="Proteomes" id="UP000026915"/>
    </source>
</evidence>
<organism evidence="1 2">
    <name type="scientific">Theobroma cacao</name>
    <name type="common">Cacao</name>
    <name type="synonym">Cocoa</name>
    <dbReference type="NCBI Taxonomy" id="3641"/>
    <lineage>
        <taxon>Eukaryota</taxon>
        <taxon>Viridiplantae</taxon>
        <taxon>Streptophyta</taxon>
        <taxon>Embryophyta</taxon>
        <taxon>Tracheophyta</taxon>
        <taxon>Spermatophyta</taxon>
        <taxon>Magnoliopsida</taxon>
        <taxon>eudicotyledons</taxon>
        <taxon>Gunneridae</taxon>
        <taxon>Pentapetalae</taxon>
        <taxon>rosids</taxon>
        <taxon>malvids</taxon>
        <taxon>Malvales</taxon>
        <taxon>Malvaceae</taxon>
        <taxon>Byttnerioideae</taxon>
        <taxon>Theobroma</taxon>
    </lineage>
</organism>
<protein>
    <submittedName>
        <fullName evidence="1">Uncharacterized protein</fullName>
    </submittedName>
</protein>
<keyword evidence="2" id="KW-1185">Reference proteome</keyword>
<proteinExistence type="predicted"/>
<dbReference type="HOGENOM" id="CLU_2780943_0_0_1"/>
<evidence type="ECO:0000313" key="1">
    <source>
        <dbReference type="EMBL" id="EOX94075.1"/>
    </source>
</evidence>
<sequence>MGVAAARGEVKKQGIKELGRATLEEWRPWYEEVMQLYMGQQAGRLDTRKWRLQCQHDIIFRLFSRVDLN</sequence>